<protein>
    <submittedName>
        <fullName evidence="1">Uncharacterized protein</fullName>
    </submittedName>
</protein>
<gene>
    <name evidence="1" type="ORF">2A_00044</name>
</gene>
<organism evidence="1 2">
    <name type="scientific">Ralstonia phage Darius</name>
    <dbReference type="NCBI Taxonomy" id="2759722"/>
    <lineage>
        <taxon>Viruses</taxon>
        <taxon>Duplodnaviria</taxon>
        <taxon>Heunggongvirae</taxon>
        <taxon>Uroviricota</taxon>
        <taxon>Caudoviricetes</taxon>
        <taxon>Gervaisevirus</taxon>
        <taxon>Gervaisevirus gervaise</taxon>
    </lineage>
</organism>
<reference evidence="1 2" key="1">
    <citation type="submission" date="2020-07" db="EMBL/GenBank/DDBJ databases">
        <title>Ralstonia phages.</title>
        <authorList>
            <person name="Trotereau A."/>
            <person name="Boyer C."/>
            <person name="Torres-Barcelo C."/>
        </authorList>
    </citation>
    <scope>NUCLEOTIDE SEQUENCE [LARGE SCALE GENOMIC DNA]</scope>
</reference>
<evidence type="ECO:0000313" key="1">
    <source>
        <dbReference type="EMBL" id="QMV32796.1"/>
    </source>
</evidence>
<dbReference type="EMBL" id="MT740732">
    <property type="protein sequence ID" value="QMV32796.1"/>
    <property type="molecule type" value="Genomic_DNA"/>
</dbReference>
<evidence type="ECO:0000313" key="2">
    <source>
        <dbReference type="Proteomes" id="UP000515487"/>
    </source>
</evidence>
<sequence length="143" mass="16065">MSERKHFLDLTRVHFTRNLGDITLYGTWVPRGDDDDDDHTEPALVLMSRRFGGRPCCVALSSAYLYNDPRYCARAAHEFAQGMGFEPGLALTHRIANIIHDHLQDLIEMPPEPTQAVVVADATVDIDGRKRSVEIISHEQAPL</sequence>
<dbReference type="Proteomes" id="UP000515487">
    <property type="component" value="Segment"/>
</dbReference>
<name>A0A7G5B923_9CAUD</name>
<accession>A0A7G5B923</accession>
<proteinExistence type="predicted"/>